<dbReference type="EMBL" id="KQ965744">
    <property type="protein sequence ID" value="KXS17853.1"/>
    <property type="molecule type" value="Genomic_DNA"/>
</dbReference>
<protein>
    <submittedName>
        <fullName evidence="2">Uncharacterized protein</fullName>
    </submittedName>
</protein>
<evidence type="ECO:0000256" key="1">
    <source>
        <dbReference type="SAM" id="MobiDB-lite"/>
    </source>
</evidence>
<organism evidence="2 3">
    <name type="scientific">Gonapodya prolifera (strain JEL478)</name>
    <name type="common">Monoblepharis prolifera</name>
    <dbReference type="NCBI Taxonomy" id="1344416"/>
    <lineage>
        <taxon>Eukaryota</taxon>
        <taxon>Fungi</taxon>
        <taxon>Fungi incertae sedis</taxon>
        <taxon>Chytridiomycota</taxon>
        <taxon>Chytridiomycota incertae sedis</taxon>
        <taxon>Monoblepharidomycetes</taxon>
        <taxon>Monoblepharidales</taxon>
        <taxon>Gonapodyaceae</taxon>
        <taxon>Gonapodya</taxon>
    </lineage>
</organism>
<keyword evidence="3" id="KW-1185">Reference proteome</keyword>
<reference evidence="2 3" key="1">
    <citation type="journal article" date="2015" name="Genome Biol. Evol.">
        <title>Phylogenomic analyses indicate that early fungi evolved digesting cell walls of algal ancestors of land plants.</title>
        <authorList>
            <person name="Chang Y."/>
            <person name="Wang S."/>
            <person name="Sekimoto S."/>
            <person name="Aerts A.L."/>
            <person name="Choi C."/>
            <person name="Clum A."/>
            <person name="LaButti K.M."/>
            <person name="Lindquist E.A."/>
            <person name="Yee Ngan C."/>
            <person name="Ohm R.A."/>
            <person name="Salamov A.A."/>
            <person name="Grigoriev I.V."/>
            <person name="Spatafora J.W."/>
            <person name="Berbee M.L."/>
        </authorList>
    </citation>
    <scope>NUCLEOTIDE SEQUENCE [LARGE SCALE GENOMIC DNA]</scope>
    <source>
        <strain evidence="2 3">JEL478</strain>
    </source>
</reference>
<accession>A0A139AMW0</accession>
<dbReference type="Proteomes" id="UP000070544">
    <property type="component" value="Unassembled WGS sequence"/>
</dbReference>
<gene>
    <name evidence="2" type="ORF">M427DRAFT_233963</name>
</gene>
<sequence length="114" mass="11496">MLARGSGWGLKAPSPACASSVHEAPQPPEGPCNTVAGAEIGWAALYGPVVLCGECGAWWEVIVGGGGTGVLADQVEPMPPARYATAAAPSLVPPQTWSSGPWEVVTRPCGGCRA</sequence>
<evidence type="ECO:0000313" key="2">
    <source>
        <dbReference type="EMBL" id="KXS17853.1"/>
    </source>
</evidence>
<proteinExistence type="predicted"/>
<dbReference type="AlphaFoldDB" id="A0A139AMW0"/>
<name>A0A139AMW0_GONPJ</name>
<evidence type="ECO:0000313" key="3">
    <source>
        <dbReference type="Proteomes" id="UP000070544"/>
    </source>
</evidence>
<feature type="region of interest" description="Disordered" evidence="1">
    <location>
        <begin position="1"/>
        <end position="29"/>
    </location>
</feature>